<reference evidence="2 3" key="1">
    <citation type="submission" date="2024-09" db="EMBL/GenBank/DDBJ databases">
        <title>Genome sequencing and assembly of Phytophthora oleae, isolate VK10A, causative agent of rot of olive drupes.</title>
        <authorList>
            <person name="Conti Taguali S."/>
            <person name="Riolo M."/>
            <person name="La Spada F."/>
            <person name="Cacciola S.O."/>
            <person name="Dionisio G."/>
        </authorList>
    </citation>
    <scope>NUCLEOTIDE SEQUENCE [LARGE SCALE GENOMIC DNA]</scope>
    <source>
        <strain evidence="2 3">VK10A</strain>
    </source>
</reference>
<protein>
    <recommendedName>
        <fullName evidence="4">PiggyBac transposable element-derived protein domain-containing protein</fullName>
    </recommendedName>
</protein>
<comment type="caution">
    <text evidence="2">The sequence shown here is derived from an EMBL/GenBank/DDBJ whole genome shotgun (WGS) entry which is preliminary data.</text>
</comment>
<dbReference type="AlphaFoldDB" id="A0ABD3FPG1"/>
<evidence type="ECO:0000313" key="3">
    <source>
        <dbReference type="Proteomes" id="UP001632037"/>
    </source>
</evidence>
<gene>
    <name evidence="2" type="ORF">V7S43_007285</name>
</gene>
<feature type="region of interest" description="Disordered" evidence="1">
    <location>
        <begin position="79"/>
        <end position="102"/>
    </location>
</feature>
<dbReference type="Proteomes" id="UP001632037">
    <property type="component" value="Unassembled WGS sequence"/>
</dbReference>
<accession>A0ABD3FPG1</accession>
<proteinExistence type="predicted"/>
<evidence type="ECO:0000313" key="2">
    <source>
        <dbReference type="EMBL" id="KAL3667732.1"/>
    </source>
</evidence>
<feature type="compositionally biased region" description="Basic and acidic residues" evidence="1">
    <location>
        <begin position="91"/>
        <end position="102"/>
    </location>
</feature>
<evidence type="ECO:0000256" key="1">
    <source>
        <dbReference type="SAM" id="MobiDB-lite"/>
    </source>
</evidence>
<evidence type="ECO:0008006" key="4">
    <source>
        <dbReference type="Google" id="ProtNLM"/>
    </source>
</evidence>
<dbReference type="EMBL" id="JBIMZQ010000013">
    <property type="protein sequence ID" value="KAL3667732.1"/>
    <property type="molecule type" value="Genomic_DNA"/>
</dbReference>
<name>A0ABD3FPG1_9STRA</name>
<sequence>MNSPPIGTVRIGAPPVIGTKKKRNKTKVHPLTEANVEFDEYEEKRPVPASGGEKTIAWLSMSITPGRLDGYEDMLVQCGRGEEAKDDEEETPRLPEIRVEEE</sequence>
<organism evidence="2 3">
    <name type="scientific">Phytophthora oleae</name>
    <dbReference type="NCBI Taxonomy" id="2107226"/>
    <lineage>
        <taxon>Eukaryota</taxon>
        <taxon>Sar</taxon>
        <taxon>Stramenopiles</taxon>
        <taxon>Oomycota</taxon>
        <taxon>Peronosporomycetes</taxon>
        <taxon>Peronosporales</taxon>
        <taxon>Peronosporaceae</taxon>
        <taxon>Phytophthora</taxon>
    </lineage>
</organism>
<keyword evidence="3" id="KW-1185">Reference proteome</keyword>